<dbReference type="GO" id="GO:0051056">
    <property type="term" value="P:regulation of small GTPase mediated signal transduction"/>
    <property type="evidence" value="ECO:0007669"/>
    <property type="project" value="InterPro"/>
</dbReference>
<gene>
    <name evidence="4" type="ORF">DLAC_06962</name>
</gene>
<evidence type="ECO:0000313" key="4">
    <source>
        <dbReference type="EMBL" id="KYQ92121.1"/>
    </source>
</evidence>
<dbReference type="PANTHER" id="PTHR15711">
    <property type="entry name" value="RAP GTPASE-ACTIVATING PROTEIN"/>
    <property type="match status" value="1"/>
</dbReference>
<dbReference type="GO" id="GO:0005096">
    <property type="term" value="F:GTPase activator activity"/>
    <property type="evidence" value="ECO:0007669"/>
    <property type="project" value="UniProtKB-KW"/>
</dbReference>
<evidence type="ECO:0000313" key="5">
    <source>
        <dbReference type="Proteomes" id="UP000076078"/>
    </source>
</evidence>
<dbReference type="Gene3D" id="3.40.50.11210">
    <property type="entry name" value="Rap/Ran-GAP"/>
    <property type="match status" value="1"/>
</dbReference>
<organism evidence="4 5">
    <name type="scientific">Tieghemostelium lacteum</name>
    <name type="common">Slime mold</name>
    <name type="synonym">Dictyostelium lacteum</name>
    <dbReference type="NCBI Taxonomy" id="361077"/>
    <lineage>
        <taxon>Eukaryota</taxon>
        <taxon>Amoebozoa</taxon>
        <taxon>Evosea</taxon>
        <taxon>Eumycetozoa</taxon>
        <taxon>Dictyostelia</taxon>
        <taxon>Dictyosteliales</taxon>
        <taxon>Raperosteliaceae</taxon>
        <taxon>Tieghemostelium</taxon>
    </lineage>
</organism>
<name>A0A151ZDV2_TIELA</name>
<feature type="compositionally biased region" description="Basic residues" evidence="2">
    <location>
        <begin position="381"/>
        <end position="394"/>
    </location>
</feature>
<dbReference type="Pfam" id="PF02145">
    <property type="entry name" value="Rap_GAP"/>
    <property type="match status" value="1"/>
</dbReference>
<reference evidence="4 5" key="1">
    <citation type="submission" date="2015-12" db="EMBL/GenBank/DDBJ databases">
        <title>Dictyostelia acquired genes for synthesis and detection of signals that induce cell-type specialization by lateral gene transfer from prokaryotes.</title>
        <authorList>
            <person name="Gloeckner G."/>
            <person name="Schaap P."/>
        </authorList>
    </citation>
    <scope>NUCLEOTIDE SEQUENCE [LARGE SCALE GENOMIC DNA]</scope>
    <source>
        <strain evidence="4 5">TK</strain>
    </source>
</reference>
<dbReference type="InterPro" id="IPR000331">
    <property type="entry name" value="Rap/Ran_GAP_dom"/>
</dbReference>
<feature type="region of interest" description="Disordered" evidence="2">
    <location>
        <begin position="203"/>
        <end position="237"/>
    </location>
</feature>
<dbReference type="EMBL" id="LODT01000031">
    <property type="protein sequence ID" value="KYQ92121.1"/>
    <property type="molecule type" value="Genomic_DNA"/>
</dbReference>
<protein>
    <submittedName>
        <fullName evidence="4">RapGAP/RanGAP domain-containing protein</fullName>
    </submittedName>
</protein>
<feature type="domain" description="Rap-GAP" evidence="3">
    <location>
        <begin position="596"/>
        <end position="855"/>
    </location>
</feature>
<dbReference type="OMA" id="VAPMIPC"/>
<dbReference type="Proteomes" id="UP000076078">
    <property type="component" value="Unassembled WGS sequence"/>
</dbReference>
<dbReference type="STRING" id="361077.A0A151ZDV2"/>
<keyword evidence="1" id="KW-0343">GTPase activation</keyword>
<dbReference type="SUPFAM" id="SSF111347">
    <property type="entry name" value="Rap/Ran-GAP"/>
    <property type="match status" value="1"/>
</dbReference>
<dbReference type="PANTHER" id="PTHR15711:SF61">
    <property type="entry name" value="RAPA GUANOSINE TRIPHOSPHATASE-ACTIVATING PROTEIN 1"/>
    <property type="match status" value="1"/>
</dbReference>
<feature type="compositionally biased region" description="Low complexity" evidence="2">
    <location>
        <begin position="763"/>
        <end position="784"/>
    </location>
</feature>
<dbReference type="PROSITE" id="PS50085">
    <property type="entry name" value="RAPGAP"/>
    <property type="match status" value="1"/>
</dbReference>
<dbReference type="InParanoid" id="A0A151ZDV2"/>
<dbReference type="FunCoup" id="A0A151ZDV2">
    <property type="interactions" value="526"/>
</dbReference>
<feature type="region of interest" description="Disordered" evidence="2">
    <location>
        <begin position="314"/>
        <end position="415"/>
    </location>
</feature>
<proteinExistence type="predicted"/>
<evidence type="ECO:0000259" key="3">
    <source>
        <dbReference type="PROSITE" id="PS50085"/>
    </source>
</evidence>
<dbReference type="OrthoDB" id="2499658at2759"/>
<feature type="region of interest" description="Disordered" evidence="2">
    <location>
        <begin position="747"/>
        <end position="784"/>
    </location>
</feature>
<dbReference type="InterPro" id="IPR035974">
    <property type="entry name" value="Rap/Ran-GAP_sf"/>
</dbReference>
<dbReference type="InterPro" id="IPR050989">
    <property type="entry name" value="Rap1_Ran_GAP"/>
</dbReference>
<evidence type="ECO:0000256" key="1">
    <source>
        <dbReference type="ARBA" id="ARBA00022468"/>
    </source>
</evidence>
<sequence length="862" mass="97488">MSIYHRINNYSSLSSPNFKHTYPHTISRIGGGGGMKSEQISIHTITETPLLSKSEILNLTKEEEEKRSDELQKILLETIPMVIRGVENLGNEVDTICSAETLVEKRSPCEVLVEISKLIREYPRGMGYRSKVIPAALSGKPKLISFRSTMDQVIWEIISKLSILKDFVEFTLDLQKLYIIAICIREAKNSFINHHCEQYIKSRSSSSVGGGSNPTSENTPNSENNENSDPSKKLIPKQQPVVLSRAPKQVTESTRLLVDTVVNRKFMYKDINVATESTKPPVNPYSQVLSDRINQIKEDPKKYKLNLLQQRRSKLVQSDQPVDYDDVNTNNNNNRTRGHQAASFDHGHLYPNIDAINNSTSPPKSPPKSPELPSGVPQQQPKKRSVMSHLRHTRSFSDSGTTPPNGFYGSSPPPLSPRVNEKVLKYYKLLSSSPSSSSSNVHFGLQSPTSQDELEWEDVNTNPLDLLIQPSKGFKIDQGHSVVKALQEDMQVLFMEDDEYYYRDDFTIQPHEHHNFLGRSKNGDLNISISVIPEGSELLFIIRTGEKDERVRLSLNGKSKDISSKDMIKMIKKSRLNQLSGYKFKEIKDQQFVKDLLDFESKNIHRNFKIGVLYCKDEQGRDENEIYSNSETSVEFQEFLKVLGEKVPLQGWTKYRGGLDIKDNTTGTHSIYRKWRDYELMFHVAPMIPCRVEDEQSVERKRHLGNDICLIIFKEGNSTLFDPSIIKSNFNHIIAVVQVDNTSSTTSTSTTNPIAISSGDTAIESNTTTSNQSTPTTTATTNSTPTIETNYKVSVACKDDVGIFGPSFPKYHTFSSSSFTDFLLAKLINGEKAALRSPVFSQKLRRTRKEFLQSYIDSYYNE</sequence>
<evidence type="ECO:0000256" key="2">
    <source>
        <dbReference type="SAM" id="MobiDB-lite"/>
    </source>
</evidence>
<keyword evidence="5" id="KW-1185">Reference proteome</keyword>
<feature type="compositionally biased region" description="Low complexity" evidence="2">
    <location>
        <begin position="203"/>
        <end position="228"/>
    </location>
</feature>
<comment type="caution">
    <text evidence="4">The sequence shown here is derived from an EMBL/GenBank/DDBJ whole genome shotgun (WGS) entry which is preliminary data.</text>
</comment>
<dbReference type="AlphaFoldDB" id="A0A151ZDV2"/>
<dbReference type="GO" id="GO:0005737">
    <property type="term" value="C:cytoplasm"/>
    <property type="evidence" value="ECO:0007669"/>
    <property type="project" value="TreeGrafter"/>
</dbReference>
<accession>A0A151ZDV2</accession>